<keyword evidence="2" id="KW-1185">Reference proteome</keyword>
<gene>
    <name evidence="1" type="ORF">E2C01_001602</name>
</gene>
<name>A0A5B7CJU8_PORTR</name>
<proteinExistence type="predicted"/>
<comment type="caution">
    <text evidence="1">The sequence shown here is derived from an EMBL/GenBank/DDBJ whole genome shotgun (WGS) entry which is preliminary data.</text>
</comment>
<sequence>MVPVCGGEGQPDNSRLLRVSAGLDVDVRIGILVWVIVEGRGRRELSDDGILHASIEITWRGTDAKASALHPQLELGGLVINVWPTSWSQHEPRGASIPLPRGAFLYLHLMNHLDGVGLRGGYWGGPADFRPPRS</sequence>
<accession>A0A5B7CJU8</accession>
<protein>
    <submittedName>
        <fullName evidence="1">Uncharacterized protein</fullName>
    </submittedName>
</protein>
<evidence type="ECO:0000313" key="1">
    <source>
        <dbReference type="EMBL" id="MPC09004.1"/>
    </source>
</evidence>
<dbReference type="EMBL" id="VSRR010000052">
    <property type="protein sequence ID" value="MPC09004.1"/>
    <property type="molecule type" value="Genomic_DNA"/>
</dbReference>
<dbReference type="AlphaFoldDB" id="A0A5B7CJU8"/>
<dbReference type="Proteomes" id="UP000324222">
    <property type="component" value="Unassembled WGS sequence"/>
</dbReference>
<evidence type="ECO:0000313" key="2">
    <source>
        <dbReference type="Proteomes" id="UP000324222"/>
    </source>
</evidence>
<organism evidence="1 2">
    <name type="scientific">Portunus trituberculatus</name>
    <name type="common">Swimming crab</name>
    <name type="synonym">Neptunus trituberculatus</name>
    <dbReference type="NCBI Taxonomy" id="210409"/>
    <lineage>
        <taxon>Eukaryota</taxon>
        <taxon>Metazoa</taxon>
        <taxon>Ecdysozoa</taxon>
        <taxon>Arthropoda</taxon>
        <taxon>Crustacea</taxon>
        <taxon>Multicrustacea</taxon>
        <taxon>Malacostraca</taxon>
        <taxon>Eumalacostraca</taxon>
        <taxon>Eucarida</taxon>
        <taxon>Decapoda</taxon>
        <taxon>Pleocyemata</taxon>
        <taxon>Brachyura</taxon>
        <taxon>Eubrachyura</taxon>
        <taxon>Portunoidea</taxon>
        <taxon>Portunidae</taxon>
        <taxon>Portuninae</taxon>
        <taxon>Portunus</taxon>
    </lineage>
</organism>
<reference evidence="1 2" key="1">
    <citation type="submission" date="2019-05" db="EMBL/GenBank/DDBJ databases">
        <title>Another draft genome of Portunus trituberculatus and its Hox gene families provides insights of decapod evolution.</title>
        <authorList>
            <person name="Jeong J.-H."/>
            <person name="Song I."/>
            <person name="Kim S."/>
            <person name="Choi T."/>
            <person name="Kim D."/>
            <person name="Ryu S."/>
            <person name="Kim W."/>
        </authorList>
    </citation>
    <scope>NUCLEOTIDE SEQUENCE [LARGE SCALE GENOMIC DNA]</scope>
    <source>
        <tissue evidence="1">Muscle</tissue>
    </source>
</reference>